<feature type="compositionally biased region" description="Low complexity" evidence="1">
    <location>
        <begin position="131"/>
        <end position="140"/>
    </location>
</feature>
<evidence type="ECO:0000313" key="4">
    <source>
        <dbReference type="Proteomes" id="UP000095751"/>
    </source>
</evidence>
<dbReference type="Proteomes" id="UP000095751">
    <property type="component" value="Unassembled WGS sequence"/>
</dbReference>
<dbReference type="InParanoid" id="A0A1E7EJV2"/>
<dbReference type="KEGG" id="fcy:FRACYDRAFT_255955"/>
<feature type="region of interest" description="Disordered" evidence="1">
    <location>
        <begin position="131"/>
        <end position="153"/>
    </location>
</feature>
<evidence type="ECO:0000259" key="2">
    <source>
        <dbReference type="PROSITE" id="PS50097"/>
    </source>
</evidence>
<dbReference type="OrthoDB" id="2414723at2759"/>
<feature type="domain" description="BTB" evidence="2">
    <location>
        <begin position="51"/>
        <end position="127"/>
    </location>
</feature>
<dbReference type="CDD" id="cd18316">
    <property type="entry name" value="BTB_POZ_KCTD-like"/>
    <property type="match status" value="1"/>
</dbReference>
<dbReference type="Pfam" id="PF02214">
    <property type="entry name" value="BTB_2"/>
    <property type="match status" value="1"/>
</dbReference>
<sequence>MKTVEDNAAVLWEKLHGKNKEERDDLAFERERSENEKKTRDKLEKSIANDGDEIIEINVGGQLIIQAHRSTLCMAPDSMFSHMFASTGGSNCGVARDDKGRIFLDYDPELIQSIINYLRLKKIEKQDDTTTLSSSSSLSSNEQPTLHVPPPKIPEGKEHAFYYLLNYLRLTSFFYPEGTDSHSGSFDISKTKIVQPGGSSIDVDRENSTLRSLNPVLENDNCHNNCCSWKVTLNCSPLDAILFMGVIGNLRATTESYYDSEAYGWANDGVYVGGNWSEGDIDDLSLIDFALGRRASFLSRGEIMESSKGKAFLKKQQQQEQHHMQGSFEDMNFAN</sequence>
<proteinExistence type="predicted"/>
<dbReference type="AlphaFoldDB" id="A0A1E7EJV2"/>
<protein>
    <recommendedName>
        <fullName evidence="2">BTB domain-containing protein</fullName>
    </recommendedName>
</protein>
<dbReference type="SUPFAM" id="SSF54695">
    <property type="entry name" value="POZ domain"/>
    <property type="match status" value="1"/>
</dbReference>
<accession>A0A1E7EJV2</accession>
<dbReference type="InterPro" id="IPR000210">
    <property type="entry name" value="BTB/POZ_dom"/>
</dbReference>
<organism evidence="3 4">
    <name type="scientific">Fragilariopsis cylindrus CCMP1102</name>
    <dbReference type="NCBI Taxonomy" id="635003"/>
    <lineage>
        <taxon>Eukaryota</taxon>
        <taxon>Sar</taxon>
        <taxon>Stramenopiles</taxon>
        <taxon>Ochrophyta</taxon>
        <taxon>Bacillariophyta</taxon>
        <taxon>Bacillariophyceae</taxon>
        <taxon>Bacillariophycidae</taxon>
        <taxon>Bacillariales</taxon>
        <taxon>Bacillariaceae</taxon>
        <taxon>Fragilariopsis</taxon>
    </lineage>
</organism>
<dbReference type="PANTHER" id="PTHR14499">
    <property type="entry name" value="POTASSIUM CHANNEL TETRAMERIZATION DOMAIN-CONTAINING"/>
    <property type="match status" value="1"/>
</dbReference>
<feature type="region of interest" description="Disordered" evidence="1">
    <location>
        <begin position="20"/>
        <end position="42"/>
    </location>
</feature>
<gene>
    <name evidence="3" type="ORF">FRACYDRAFT_255955</name>
</gene>
<dbReference type="Gene3D" id="3.30.710.10">
    <property type="entry name" value="Potassium Channel Kv1.1, Chain A"/>
    <property type="match status" value="1"/>
</dbReference>
<dbReference type="PROSITE" id="PS50097">
    <property type="entry name" value="BTB"/>
    <property type="match status" value="1"/>
</dbReference>
<evidence type="ECO:0000313" key="3">
    <source>
        <dbReference type="EMBL" id="OEU06166.1"/>
    </source>
</evidence>
<dbReference type="InterPro" id="IPR003131">
    <property type="entry name" value="T1-type_BTB"/>
</dbReference>
<evidence type="ECO:0000256" key="1">
    <source>
        <dbReference type="SAM" id="MobiDB-lite"/>
    </source>
</evidence>
<reference evidence="3 4" key="1">
    <citation type="submission" date="2016-09" db="EMBL/GenBank/DDBJ databases">
        <title>Extensive genetic diversity and differential bi-allelic expression allows diatom success in the polar Southern Ocean.</title>
        <authorList>
            <consortium name="DOE Joint Genome Institute"/>
            <person name="Mock T."/>
            <person name="Otillar R.P."/>
            <person name="Strauss J."/>
            <person name="Dupont C."/>
            <person name="Frickenhaus S."/>
            <person name="Maumus F."/>
            <person name="Mcmullan M."/>
            <person name="Sanges R."/>
            <person name="Schmutz J."/>
            <person name="Toseland A."/>
            <person name="Valas R."/>
            <person name="Veluchamy A."/>
            <person name="Ward B.J."/>
            <person name="Allen A."/>
            <person name="Barry K."/>
            <person name="Falciatore A."/>
            <person name="Ferrante M."/>
            <person name="Fortunato A.E."/>
            <person name="Gloeckner G."/>
            <person name="Gruber A."/>
            <person name="Hipkin R."/>
            <person name="Janech M."/>
            <person name="Kroth P."/>
            <person name="Leese F."/>
            <person name="Lindquist E."/>
            <person name="Lyon B.R."/>
            <person name="Martin J."/>
            <person name="Mayer C."/>
            <person name="Parker M."/>
            <person name="Quesneville H."/>
            <person name="Raymond J."/>
            <person name="Uhlig C."/>
            <person name="Valentin K.U."/>
            <person name="Worden A.Z."/>
            <person name="Armbrust E.V."/>
            <person name="Bowler C."/>
            <person name="Green B."/>
            <person name="Moulton V."/>
            <person name="Van Oosterhout C."/>
            <person name="Grigoriev I."/>
        </authorList>
    </citation>
    <scope>NUCLEOTIDE SEQUENCE [LARGE SCALE GENOMIC DNA]</scope>
    <source>
        <strain evidence="3 4">CCMP1102</strain>
    </source>
</reference>
<dbReference type="InterPro" id="IPR011333">
    <property type="entry name" value="SKP1/BTB/POZ_sf"/>
</dbReference>
<dbReference type="GO" id="GO:0051260">
    <property type="term" value="P:protein homooligomerization"/>
    <property type="evidence" value="ECO:0007669"/>
    <property type="project" value="InterPro"/>
</dbReference>
<dbReference type="EMBL" id="KV784423">
    <property type="protein sequence ID" value="OEU06166.1"/>
    <property type="molecule type" value="Genomic_DNA"/>
</dbReference>
<dbReference type="PANTHER" id="PTHR14499:SF136">
    <property type="entry name" value="GH08630P"/>
    <property type="match status" value="1"/>
</dbReference>
<name>A0A1E7EJV2_9STRA</name>
<keyword evidence="4" id="KW-1185">Reference proteome</keyword>